<feature type="compositionally biased region" description="Basic and acidic residues" evidence="1">
    <location>
        <begin position="11"/>
        <end position="20"/>
    </location>
</feature>
<evidence type="ECO:0000313" key="3">
    <source>
        <dbReference type="Proteomes" id="UP000807469"/>
    </source>
</evidence>
<proteinExistence type="predicted"/>
<feature type="region of interest" description="Disordered" evidence="1">
    <location>
        <begin position="1372"/>
        <end position="1582"/>
    </location>
</feature>
<dbReference type="EMBL" id="MU155393">
    <property type="protein sequence ID" value="KAF9474162.1"/>
    <property type="molecule type" value="Genomic_DNA"/>
</dbReference>
<feature type="compositionally biased region" description="Polar residues" evidence="1">
    <location>
        <begin position="1566"/>
        <end position="1582"/>
    </location>
</feature>
<dbReference type="OrthoDB" id="2591260at2759"/>
<accession>A0A9P5YRI5</accession>
<sequence>MSLLTPPHTAHRSDKNKENKFSTLPVAGPSTRSVVWAAENTIHSLGTPVKHVSISSKQRPSVSKSILKTVPSNEFLQIPPIAPARETTPEPSDPLVDLHYLDHPVEQILSNISDEEEALKELIVGYNVLAARLRACVAESTDADASWPIFQPLRKKTQAFVDAVVRDLKRALVDPLSRTSSQSEEVVKSPKHALPSPASSPVKKKGGMSEEQVKYARDLCTTCHSVIKLLGVVLSVPAVYRVFEESQLSDILTALLAIPLADDVPTPNSRKTCALAIWLLQIQRLPAEVLQPAASRIAYALRRGMDGELGKEGKKGSANDGLKAIHDLCTYLPSVFVPAFAPLLPSVLANLLAPTLALRTQACHALGGFVNGSVAIPVTTVHTKISSTIAAFITTPSPSPGKTIKSVKPPVDAAIVRTLRTTLDNAEPVHVASGPVWAISVIASFIVLIGPRLYAETKLNRILSTLLSNGLRNPRTSLRALTCAAWRTITWAYFQPPLPVEDGEESEVDEESYMRSKQARMAHLKVMLSVVDCQAGASAIAALLADESAVGEEPLRLSVDILLSMTSKAGHTCQEGIEVLQQMTSGAQRVEPFTLKSLVPTKLFSAIPGLLTADIKSLSSPVRDIYEELPGVGEIRSLTKEEMSKDWMFKGMMMAWRTSLGCLEMEDQAEVPDDLSKIWKNLLKANLSLLEENGDENGIASFAACAMKYVIHVLEDPKLNLLPRSAVEKPSIIAVATAAALADPTPGSDDTIPEYKGGNTCTNGELRMRIVQHMWATMVKVFPPESLRECGESFLVSLMKSEDGLVRGTGTTTVVEDDDAIEQAMGAWVALCADVALVCGDADIVRVFWNCEEDMVAARTAGHYMTNWTRDYTNAVWKSFVERWREGDGGWEGSVVLLGVPFTDNHTWGLTSDDYSLWEDLKEYTIAKALDVGTDLTTVLDKIASFVSPFQTPGASPASGLRLVDLLLTSLEADDMRELPMSILELTSETMQVLYPLEARFKQFGMWMARSLTVVIEHCPTEFMLQLLQTLQEGLCQWLADERRAWTENELTYDIIPLYQHIVLGIQVLPESLSTLKATANILDSIFRFKTPTAAVESFSDFWNLIYARMAMPAEGWPADLQHCLSAAGLSQPEKIAIQENTVSASNDPRSPLASAFVIQPSSPRTPISSSFSTPPTAIIRREALSRVQSPQRPHKVFGAFPIMPSTPPSPVGRRRSSGSSSVHRTPLSAIQLRETPSKRRKLMDVDDENKENHLLGEKITSVADRIAGLGVPNPHKRRFEDDEDEQDEHVVLKPAPKKLRERMKPKTKPVFKKAKIASPAPSTASLASNESEDERRVETELMEVIPFPSLEVAKDADDDSLETPVVSRRTRGNGLRAITTTYSRLPKPAPTEREHTQSLDTRPTDKPLRKVDLSKMSLRRSTSIPETLLNSVNSRKRKFGGSEDVEAPSQVAMKLPSGIRIGPPRRAKRSFSLPSSDSAPGSAQPMSSDDDPHYGQVTPHHLISPAMSRRSGSFGARVASSSRQYCRSIRKQLFEDDLPSSDDSNSSTNTVDWDPESPTKEFVSRQLQRTSSFDILSTPTA</sequence>
<gene>
    <name evidence="2" type="ORF">BDN70DRAFT_997230</name>
</gene>
<reference evidence="2" key="1">
    <citation type="submission" date="2020-11" db="EMBL/GenBank/DDBJ databases">
        <authorList>
            <consortium name="DOE Joint Genome Institute"/>
            <person name="Ahrendt S."/>
            <person name="Riley R."/>
            <person name="Andreopoulos W."/>
            <person name="Labutti K."/>
            <person name="Pangilinan J."/>
            <person name="Ruiz-Duenas F.J."/>
            <person name="Barrasa J.M."/>
            <person name="Sanchez-Garcia M."/>
            <person name="Camarero S."/>
            <person name="Miyauchi S."/>
            <person name="Serrano A."/>
            <person name="Linde D."/>
            <person name="Babiker R."/>
            <person name="Drula E."/>
            <person name="Ayuso-Fernandez I."/>
            <person name="Pacheco R."/>
            <person name="Padilla G."/>
            <person name="Ferreira P."/>
            <person name="Barriuso J."/>
            <person name="Kellner H."/>
            <person name="Castanera R."/>
            <person name="Alfaro M."/>
            <person name="Ramirez L."/>
            <person name="Pisabarro A.G."/>
            <person name="Kuo A."/>
            <person name="Tritt A."/>
            <person name="Lipzen A."/>
            <person name="He G."/>
            <person name="Yan M."/>
            <person name="Ng V."/>
            <person name="Cullen D."/>
            <person name="Martin F."/>
            <person name="Rosso M.-N."/>
            <person name="Henrissat B."/>
            <person name="Hibbett D."/>
            <person name="Martinez A.T."/>
            <person name="Grigoriev I.V."/>
        </authorList>
    </citation>
    <scope>NUCLEOTIDE SEQUENCE</scope>
    <source>
        <strain evidence="2">CIRM-BRFM 674</strain>
    </source>
</reference>
<feature type="region of interest" description="Disordered" evidence="1">
    <location>
        <begin position="1269"/>
        <end position="1288"/>
    </location>
</feature>
<organism evidence="2 3">
    <name type="scientific">Pholiota conissans</name>
    <dbReference type="NCBI Taxonomy" id="109636"/>
    <lineage>
        <taxon>Eukaryota</taxon>
        <taxon>Fungi</taxon>
        <taxon>Dikarya</taxon>
        <taxon>Basidiomycota</taxon>
        <taxon>Agaricomycotina</taxon>
        <taxon>Agaricomycetes</taxon>
        <taxon>Agaricomycetidae</taxon>
        <taxon>Agaricales</taxon>
        <taxon>Agaricineae</taxon>
        <taxon>Strophariaceae</taxon>
        <taxon>Pholiota</taxon>
    </lineage>
</organism>
<evidence type="ECO:0008006" key="4">
    <source>
        <dbReference type="Google" id="ProtNLM"/>
    </source>
</evidence>
<feature type="region of interest" description="Disordered" evidence="1">
    <location>
        <begin position="1"/>
        <end position="25"/>
    </location>
</feature>
<feature type="region of interest" description="Disordered" evidence="1">
    <location>
        <begin position="179"/>
        <end position="207"/>
    </location>
</feature>
<feature type="compositionally biased region" description="Polar residues" evidence="1">
    <location>
        <begin position="1420"/>
        <end position="1434"/>
    </location>
</feature>
<dbReference type="Proteomes" id="UP000807469">
    <property type="component" value="Unassembled WGS sequence"/>
</dbReference>
<dbReference type="InterPro" id="IPR016024">
    <property type="entry name" value="ARM-type_fold"/>
</dbReference>
<feature type="compositionally biased region" description="Low complexity" evidence="1">
    <location>
        <begin position="1542"/>
        <end position="1551"/>
    </location>
</feature>
<protein>
    <recommendedName>
        <fullName evidence="4">Telomere-associated protein Rif1 N-terminal domain-containing protein</fullName>
    </recommendedName>
</protein>
<evidence type="ECO:0000256" key="1">
    <source>
        <dbReference type="SAM" id="MobiDB-lite"/>
    </source>
</evidence>
<feature type="compositionally biased region" description="Low complexity" evidence="1">
    <location>
        <begin position="1318"/>
        <end position="1329"/>
    </location>
</feature>
<feature type="region of interest" description="Disordered" evidence="1">
    <location>
        <begin position="1197"/>
        <end position="1228"/>
    </location>
</feature>
<feature type="region of interest" description="Disordered" evidence="1">
    <location>
        <begin position="1310"/>
        <end position="1335"/>
    </location>
</feature>
<feature type="compositionally biased region" description="Basic and acidic residues" evidence="1">
    <location>
        <begin position="1391"/>
        <end position="1414"/>
    </location>
</feature>
<comment type="caution">
    <text evidence="2">The sequence shown here is derived from an EMBL/GenBank/DDBJ whole genome shotgun (WGS) entry which is preliminary data.</text>
</comment>
<evidence type="ECO:0000313" key="2">
    <source>
        <dbReference type="EMBL" id="KAF9474162.1"/>
    </source>
</evidence>
<feature type="compositionally biased region" description="Polar residues" evidence="1">
    <location>
        <begin position="1473"/>
        <end position="1488"/>
    </location>
</feature>
<keyword evidence="3" id="KW-1185">Reference proteome</keyword>
<feature type="compositionally biased region" description="Low complexity" evidence="1">
    <location>
        <begin position="1218"/>
        <end position="1227"/>
    </location>
</feature>
<name>A0A9P5YRI5_9AGAR</name>
<dbReference type="SUPFAM" id="SSF48371">
    <property type="entry name" value="ARM repeat"/>
    <property type="match status" value="1"/>
</dbReference>